<dbReference type="EMBL" id="AZEC01000003">
    <property type="protein sequence ID" value="KRL13826.1"/>
    <property type="molecule type" value="Genomic_DNA"/>
</dbReference>
<dbReference type="GO" id="GO:0140114">
    <property type="term" value="P:cellular detoxification of fluoride"/>
    <property type="evidence" value="ECO:0007669"/>
    <property type="project" value="UniProtKB-UniRule"/>
</dbReference>
<comment type="function">
    <text evidence="9 10">Fluoride-specific ion channel. Important for reducing fluoride concentration in the cell, thus reducing its toxicity.</text>
</comment>
<evidence type="ECO:0000256" key="8">
    <source>
        <dbReference type="ARBA" id="ARBA00035585"/>
    </source>
</evidence>
<feature type="transmembrane region" description="Helical" evidence="10">
    <location>
        <begin position="95"/>
        <end position="115"/>
    </location>
</feature>
<dbReference type="GO" id="GO:0046872">
    <property type="term" value="F:metal ion binding"/>
    <property type="evidence" value="ECO:0007669"/>
    <property type="project" value="UniProtKB-KW"/>
</dbReference>
<gene>
    <name evidence="10" type="primary">fluC</name>
    <name evidence="10" type="synonym">crcB</name>
    <name evidence="11" type="ORF">FD09_GL001857</name>
</gene>
<comment type="similarity">
    <text evidence="7 10">Belongs to the fluoride channel Fluc/FEX (TC 1.A.43) family.</text>
</comment>
<organism evidence="11 12">
    <name type="scientific">Schleiferilactobacillus perolens DSM 12744</name>
    <dbReference type="NCBI Taxonomy" id="1423792"/>
    <lineage>
        <taxon>Bacteria</taxon>
        <taxon>Bacillati</taxon>
        <taxon>Bacillota</taxon>
        <taxon>Bacilli</taxon>
        <taxon>Lactobacillales</taxon>
        <taxon>Lactobacillaceae</taxon>
        <taxon>Schleiferilactobacillus</taxon>
    </lineage>
</organism>
<keyword evidence="12" id="KW-1185">Reference proteome</keyword>
<keyword evidence="3 10" id="KW-0812">Transmembrane</keyword>
<dbReference type="PATRIC" id="fig|1423792.3.peg.1883"/>
<dbReference type="GO" id="GO:0062054">
    <property type="term" value="F:fluoride channel activity"/>
    <property type="evidence" value="ECO:0007669"/>
    <property type="project" value="UniProtKB-UniRule"/>
</dbReference>
<dbReference type="PANTHER" id="PTHR28259:SF1">
    <property type="entry name" value="FLUORIDE EXPORT PROTEIN 1-RELATED"/>
    <property type="match status" value="1"/>
</dbReference>
<evidence type="ECO:0000256" key="3">
    <source>
        <dbReference type="ARBA" id="ARBA00022692"/>
    </source>
</evidence>
<proteinExistence type="inferred from homology"/>
<evidence type="ECO:0000313" key="12">
    <source>
        <dbReference type="Proteomes" id="UP000051330"/>
    </source>
</evidence>
<comment type="catalytic activity">
    <reaction evidence="8">
        <text>fluoride(in) = fluoride(out)</text>
        <dbReference type="Rhea" id="RHEA:76159"/>
        <dbReference type="ChEBI" id="CHEBI:17051"/>
    </reaction>
    <physiologicalReaction direction="left-to-right" evidence="8">
        <dbReference type="Rhea" id="RHEA:76160"/>
    </physiologicalReaction>
</comment>
<evidence type="ECO:0000256" key="6">
    <source>
        <dbReference type="ARBA" id="ARBA00023303"/>
    </source>
</evidence>
<evidence type="ECO:0000256" key="5">
    <source>
        <dbReference type="ARBA" id="ARBA00023136"/>
    </source>
</evidence>
<keyword evidence="10" id="KW-0915">Sodium</keyword>
<evidence type="ECO:0000256" key="10">
    <source>
        <dbReference type="HAMAP-Rule" id="MF_00454"/>
    </source>
</evidence>
<dbReference type="PANTHER" id="PTHR28259">
    <property type="entry name" value="FLUORIDE EXPORT PROTEIN 1-RELATED"/>
    <property type="match status" value="1"/>
</dbReference>
<dbReference type="STRING" id="1423792.FD09_GL001857"/>
<keyword evidence="10" id="KW-0479">Metal-binding</keyword>
<feature type="binding site" evidence="10">
    <location>
        <position position="72"/>
    </location>
    <ligand>
        <name>Na(+)</name>
        <dbReference type="ChEBI" id="CHEBI:29101"/>
        <note>structural</note>
    </ligand>
</feature>
<reference evidence="11 12" key="1">
    <citation type="journal article" date="2015" name="Genome Announc.">
        <title>Expanding the biotechnology potential of lactobacilli through comparative genomics of 213 strains and associated genera.</title>
        <authorList>
            <person name="Sun Z."/>
            <person name="Harris H.M."/>
            <person name="McCann A."/>
            <person name="Guo C."/>
            <person name="Argimon S."/>
            <person name="Zhang W."/>
            <person name="Yang X."/>
            <person name="Jeffery I.B."/>
            <person name="Cooney J.C."/>
            <person name="Kagawa T.F."/>
            <person name="Liu W."/>
            <person name="Song Y."/>
            <person name="Salvetti E."/>
            <person name="Wrobel A."/>
            <person name="Rasinkangas P."/>
            <person name="Parkhill J."/>
            <person name="Rea M.C."/>
            <person name="O'Sullivan O."/>
            <person name="Ritari J."/>
            <person name="Douillard F.P."/>
            <person name="Paul Ross R."/>
            <person name="Yang R."/>
            <person name="Briner A.E."/>
            <person name="Felis G.E."/>
            <person name="de Vos W.M."/>
            <person name="Barrangou R."/>
            <person name="Klaenhammer T.R."/>
            <person name="Caufield P.W."/>
            <person name="Cui Y."/>
            <person name="Zhang H."/>
            <person name="O'Toole P.W."/>
        </authorList>
    </citation>
    <scope>NUCLEOTIDE SEQUENCE [LARGE SCALE GENOMIC DNA]</scope>
    <source>
        <strain evidence="11 12">DSM 12744</strain>
    </source>
</reference>
<feature type="binding site" evidence="10">
    <location>
        <position position="69"/>
    </location>
    <ligand>
        <name>Na(+)</name>
        <dbReference type="ChEBI" id="CHEBI:29101"/>
        <note>structural</note>
    </ligand>
</feature>
<evidence type="ECO:0000256" key="2">
    <source>
        <dbReference type="ARBA" id="ARBA00022475"/>
    </source>
</evidence>
<name>A0A0R1N836_9LACO</name>
<keyword evidence="10" id="KW-0813">Transport</keyword>
<comment type="subcellular location">
    <subcellularLocation>
        <location evidence="1 10">Cell membrane</location>
        <topology evidence="1 10">Multi-pass membrane protein</topology>
    </subcellularLocation>
</comment>
<feature type="transmembrane region" description="Helical" evidence="10">
    <location>
        <begin position="33"/>
        <end position="55"/>
    </location>
</feature>
<keyword evidence="4 10" id="KW-1133">Transmembrane helix</keyword>
<evidence type="ECO:0000256" key="7">
    <source>
        <dbReference type="ARBA" id="ARBA00035120"/>
    </source>
</evidence>
<dbReference type="Pfam" id="PF02537">
    <property type="entry name" value="CRCB"/>
    <property type="match status" value="1"/>
</dbReference>
<keyword evidence="2 10" id="KW-1003">Cell membrane</keyword>
<evidence type="ECO:0000256" key="4">
    <source>
        <dbReference type="ARBA" id="ARBA00022989"/>
    </source>
</evidence>
<dbReference type="HAMAP" id="MF_00454">
    <property type="entry name" value="FluC"/>
    <property type="match status" value="1"/>
</dbReference>
<evidence type="ECO:0000256" key="1">
    <source>
        <dbReference type="ARBA" id="ARBA00004651"/>
    </source>
</evidence>
<evidence type="ECO:0000313" key="11">
    <source>
        <dbReference type="EMBL" id="KRL13826.1"/>
    </source>
</evidence>
<feature type="transmembrane region" description="Helical" evidence="10">
    <location>
        <begin position="62"/>
        <end position="83"/>
    </location>
</feature>
<keyword evidence="5 10" id="KW-0472">Membrane</keyword>
<dbReference type="NCBIfam" id="TIGR00494">
    <property type="entry name" value="crcB"/>
    <property type="match status" value="1"/>
</dbReference>
<protein>
    <recommendedName>
        <fullName evidence="10">Fluoride-specific ion channel FluC</fullName>
    </recommendedName>
</protein>
<accession>A0A0R1N836</accession>
<keyword evidence="6 10" id="KW-0407">Ion channel</keyword>
<dbReference type="InterPro" id="IPR003691">
    <property type="entry name" value="FluC"/>
</dbReference>
<dbReference type="Proteomes" id="UP000051330">
    <property type="component" value="Unassembled WGS sequence"/>
</dbReference>
<comment type="caution">
    <text evidence="11">The sequence shown here is derived from an EMBL/GenBank/DDBJ whole genome shotgun (WGS) entry which is preliminary data.</text>
</comment>
<evidence type="ECO:0000256" key="9">
    <source>
        <dbReference type="ARBA" id="ARBA00049940"/>
    </source>
</evidence>
<sequence length="116" mass="12406">MIWLWIAIGAGIGSALRYGVTTMGKAWWPGKPWATMLINISGAFAAGFFTNLAGLSPMAQTVLLTGLCGGFTTFSTFTVDMVIQLRNRQWSWAMLYEGGSVILGLTAVWLGLVVGA</sequence>
<dbReference type="GO" id="GO:0005886">
    <property type="term" value="C:plasma membrane"/>
    <property type="evidence" value="ECO:0007669"/>
    <property type="project" value="UniProtKB-SubCell"/>
</dbReference>
<comment type="activity regulation">
    <text evidence="10">Na(+) is not transported, but it plays an essential structural role and its presence is essential for fluoride channel function.</text>
</comment>
<dbReference type="AlphaFoldDB" id="A0A0R1N836"/>
<keyword evidence="10" id="KW-0406">Ion transport</keyword>